<evidence type="ECO:0000313" key="2">
    <source>
        <dbReference type="EMBL" id="QHT29494.1"/>
    </source>
</evidence>
<keyword evidence="1" id="KW-0472">Membrane</keyword>
<keyword evidence="1" id="KW-0812">Transmembrane</keyword>
<dbReference type="EMBL" id="MN738878">
    <property type="protein sequence ID" value="QHT29494.1"/>
    <property type="molecule type" value="Genomic_DNA"/>
</dbReference>
<accession>A0A6C0EJZ3</accession>
<organism evidence="2">
    <name type="scientific">viral metagenome</name>
    <dbReference type="NCBI Taxonomy" id="1070528"/>
    <lineage>
        <taxon>unclassified sequences</taxon>
        <taxon>metagenomes</taxon>
        <taxon>organismal metagenomes</taxon>
    </lineage>
</organism>
<keyword evidence="1" id="KW-1133">Transmembrane helix</keyword>
<dbReference type="AlphaFoldDB" id="A0A6C0EJZ3"/>
<protein>
    <submittedName>
        <fullName evidence="2">Uncharacterized protein</fullName>
    </submittedName>
</protein>
<sequence length="359" mass="42012">MSVNKTQQPQLYDGNWRIFPHTTMSNLNLNDCNDTIQGICRYTDTIQECIDICKNDPDKMCDKGYFIKTPDNRNICVPLRNYMSDETFPYYRLRHKDYYPEFKRVDSTFFISTSYPYPPNKANVLFYEDHFILRNINTGKWLGMEDLGTVSQMVTFTDKKPVHVQFIPIKISRSYVENYVLIQNGAYVAINIPHTSFILRKENFNDEVKWLMRATTYNGPSNTFQIHCYPPKKVGENLNYNDKFYFTYFGRLLQYNEDMKLLEVTNNNFEDALGDGKNVLFDLIPQVEVRYCEGGKCKSINLSQTQRNGESATYKNFPVSRSKNCWGKCESGGSSNWRLYVLIAILVIAIILVWKTRKK</sequence>
<evidence type="ECO:0000256" key="1">
    <source>
        <dbReference type="SAM" id="Phobius"/>
    </source>
</evidence>
<proteinExistence type="predicted"/>
<feature type="transmembrane region" description="Helical" evidence="1">
    <location>
        <begin position="337"/>
        <end position="354"/>
    </location>
</feature>
<reference evidence="2" key="1">
    <citation type="journal article" date="2020" name="Nature">
        <title>Giant virus diversity and host interactions through global metagenomics.</title>
        <authorList>
            <person name="Schulz F."/>
            <person name="Roux S."/>
            <person name="Paez-Espino D."/>
            <person name="Jungbluth S."/>
            <person name="Walsh D.A."/>
            <person name="Denef V.J."/>
            <person name="McMahon K.D."/>
            <person name="Konstantinidis K.T."/>
            <person name="Eloe-Fadrosh E.A."/>
            <person name="Kyrpides N.C."/>
            <person name="Woyke T."/>
        </authorList>
    </citation>
    <scope>NUCLEOTIDE SEQUENCE</scope>
    <source>
        <strain evidence="2">GVMAG-M-3300005589-24</strain>
    </source>
</reference>
<name>A0A6C0EJZ3_9ZZZZ</name>